<sequence>MLFFTSGTTGTPKGVMVEHLSLWNIVRWHKPAICHGRRLPHHAERRHRL</sequence>
<dbReference type="InterPro" id="IPR042099">
    <property type="entry name" value="ANL_N_sf"/>
</dbReference>
<dbReference type="SUPFAM" id="SSF56801">
    <property type="entry name" value="Acetyl-CoA synthetase-like"/>
    <property type="match status" value="1"/>
</dbReference>
<organism evidence="2 3">
    <name type="scientific">Serratia rubidaea</name>
    <name type="common">Serratia marinorubra</name>
    <dbReference type="NCBI Taxonomy" id="61652"/>
    <lineage>
        <taxon>Bacteria</taxon>
        <taxon>Pseudomonadati</taxon>
        <taxon>Pseudomonadota</taxon>
        <taxon>Gammaproteobacteria</taxon>
        <taxon>Enterobacterales</taxon>
        <taxon>Yersiniaceae</taxon>
        <taxon>Serratia</taxon>
    </lineage>
</organism>
<feature type="domain" description="AMP-dependent synthetase/ligase" evidence="1">
    <location>
        <begin position="2"/>
        <end position="33"/>
    </location>
</feature>
<dbReference type="Proteomes" id="UP000307968">
    <property type="component" value="Chromosome"/>
</dbReference>
<protein>
    <submittedName>
        <fullName evidence="2">Linear gramicidin synthase subunit B</fullName>
    </submittedName>
</protein>
<evidence type="ECO:0000313" key="2">
    <source>
        <dbReference type="EMBL" id="VTP60094.1"/>
    </source>
</evidence>
<evidence type="ECO:0000313" key="3">
    <source>
        <dbReference type="Proteomes" id="UP000307968"/>
    </source>
</evidence>
<dbReference type="InterPro" id="IPR000873">
    <property type="entry name" value="AMP-dep_synth/lig_dom"/>
</dbReference>
<dbReference type="InterPro" id="IPR020845">
    <property type="entry name" value="AMP-binding_CS"/>
</dbReference>
<gene>
    <name evidence="2" type="primary">lgrB_1</name>
    <name evidence="2" type="ORF">NCTC12971_00554</name>
</gene>
<dbReference type="EMBL" id="LR590463">
    <property type="protein sequence ID" value="VTP60094.1"/>
    <property type="molecule type" value="Genomic_DNA"/>
</dbReference>
<dbReference type="AlphaFoldDB" id="A0A4U9H9D8"/>
<reference evidence="2 3" key="1">
    <citation type="submission" date="2019-05" db="EMBL/GenBank/DDBJ databases">
        <authorList>
            <consortium name="Pathogen Informatics"/>
        </authorList>
    </citation>
    <scope>NUCLEOTIDE SEQUENCE [LARGE SCALE GENOMIC DNA]</scope>
    <source>
        <strain evidence="2 3">NCTC12971</strain>
    </source>
</reference>
<dbReference type="Gene3D" id="3.40.50.12780">
    <property type="entry name" value="N-terminal domain of ligase-like"/>
    <property type="match status" value="1"/>
</dbReference>
<proteinExistence type="predicted"/>
<name>A0A4U9H9D8_SERRU</name>
<dbReference type="PROSITE" id="PS00455">
    <property type="entry name" value="AMP_BINDING"/>
    <property type="match status" value="1"/>
</dbReference>
<accession>A0A4U9H9D8</accession>
<dbReference type="Pfam" id="PF00501">
    <property type="entry name" value="AMP-binding"/>
    <property type="match status" value="1"/>
</dbReference>
<evidence type="ECO:0000259" key="1">
    <source>
        <dbReference type="Pfam" id="PF00501"/>
    </source>
</evidence>